<name>L1J4H1_GUITC</name>
<dbReference type="InterPro" id="IPR036770">
    <property type="entry name" value="Ankyrin_rpt-contain_sf"/>
</dbReference>
<gene>
    <name evidence="5" type="ORF">GUITHDRAFT_140454</name>
</gene>
<evidence type="ECO:0000256" key="2">
    <source>
        <dbReference type="SAM" id="MobiDB-lite"/>
    </source>
</evidence>
<dbReference type="SMART" id="SM00054">
    <property type="entry name" value="EFh"/>
    <property type="match status" value="4"/>
</dbReference>
<dbReference type="EMBL" id="JH993010">
    <property type="protein sequence ID" value="EKX43396.1"/>
    <property type="molecule type" value="Genomic_DNA"/>
</dbReference>
<feature type="domain" description="EF-hand" evidence="4">
    <location>
        <begin position="35"/>
        <end position="70"/>
    </location>
</feature>
<dbReference type="STRING" id="905079.L1J4H1"/>
<dbReference type="GeneID" id="17300113"/>
<reference evidence="6" key="3">
    <citation type="submission" date="2015-06" db="UniProtKB">
        <authorList>
            <consortium name="EnsemblProtists"/>
        </authorList>
    </citation>
    <scope>IDENTIFICATION</scope>
</reference>
<dbReference type="PaxDb" id="55529-EKX43396"/>
<dbReference type="SUPFAM" id="SSF47473">
    <property type="entry name" value="EF-hand"/>
    <property type="match status" value="1"/>
</dbReference>
<feature type="region of interest" description="Disordered" evidence="2">
    <location>
        <begin position="107"/>
        <end position="139"/>
    </location>
</feature>
<feature type="domain" description="EF-hand" evidence="4">
    <location>
        <begin position="170"/>
        <end position="205"/>
    </location>
</feature>
<dbReference type="Gene3D" id="1.10.238.10">
    <property type="entry name" value="EF-hand"/>
    <property type="match status" value="2"/>
</dbReference>
<feature type="chain" id="PRO_5008770841" description="EF-hand domain-containing protein" evidence="3">
    <location>
        <begin position="27"/>
        <end position="716"/>
    </location>
</feature>
<reference evidence="7" key="2">
    <citation type="submission" date="2012-11" db="EMBL/GenBank/DDBJ databases">
        <authorList>
            <person name="Kuo A."/>
            <person name="Curtis B.A."/>
            <person name="Tanifuji G."/>
            <person name="Burki F."/>
            <person name="Gruber A."/>
            <person name="Irimia M."/>
            <person name="Maruyama S."/>
            <person name="Arias M.C."/>
            <person name="Ball S.G."/>
            <person name="Gile G.H."/>
            <person name="Hirakawa Y."/>
            <person name="Hopkins J.F."/>
            <person name="Rensing S.A."/>
            <person name="Schmutz J."/>
            <person name="Symeonidi A."/>
            <person name="Elias M."/>
            <person name="Eveleigh R.J."/>
            <person name="Herman E.K."/>
            <person name="Klute M.J."/>
            <person name="Nakayama T."/>
            <person name="Obornik M."/>
            <person name="Reyes-Prieto A."/>
            <person name="Armbrust E.V."/>
            <person name="Aves S.J."/>
            <person name="Beiko R.G."/>
            <person name="Coutinho P."/>
            <person name="Dacks J.B."/>
            <person name="Durnford D.G."/>
            <person name="Fast N.M."/>
            <person name="Green B.R."/>
            <person name="Grisdale C."/>
            <person name="Hempe F."/>
            <person name="Henrissat B."/>
            <person name="Hoppner M.P."/>
            <person name="Ishida K.-I."/>
            <person name="Kim E."/>
            <person name="Koreny L."/>
            <person name="Kroth P.G."/>
            <person name="Liu Y."/>
            <person name="Malik S.-B."/>
            <person name="Maier U.G."/>
            <person name="McRose D."/>
            <person name="Mock T."/>
            <person name="Neilson J.A."/>
            <person name="Onodera N.T."/>
            <person name="Poole A.M."/>
            <person name="Pritham E.J."/>
            <person name="Richards T.A."/>
            <person name="Rocap G."/>
            <person name="Roy S.W."/>
            <person name="Sarai C."/>
            <person name="Schaack S."/>
            <person name="Shirato S."/>
            <person name="Slamovits C.H."/>
            <person name="Spencer D.F."/>
            <person name="Suzuki S."/>
            <person name="Worden A.Z."/>
            <person name="Zauner S."/>
            <person name="Barry K."/>
            <person name="Bell C."/>
            <person name="Bharti A.K."/>
            <person name="Crow J.A."/>
            <person name="Grimwood J."/>
            <person name="Kramer R."/>
            <person name="Lindquist E."/>
            <person name="Lucas S."/>
            <person name="Salamov A."/>
            <person name="McFadden G.I."/>
            <person name="Lane C.E."/>
            <person name="Keeling P.J."/>
            <person name="Gray M.W."/>
            <person name="Grigoriev I.V."/>
            <person name="Archibald J.M."/>
        </authorList>
    </citation>
    <scope>NUCLEOTIDE SEQUENCE</scope>
    <source>
        <strain evidence="7">CCMP2712</strain>
    </source>
</reference>
<dbReference type="InterPro" id="IPR011992">
    <property type="entry name" value="EF-hand-dom_pair"/>
</dbReference>
<sequence length="716" mass="79637">MTLRTTMLVWLAILFVTSLSFASALAREGDQGLPGASDDAEVDFIKFDEDGDGALNMKEYERMLSENRDRTGGDEGWKSFFVKSDTSGDGRLDFQEFSTAMIGLMEQGGSCGAQEGGQDGEKGERDGGEGKDGAYSDADEPARYALQYDKDGDGKIGFSEFKELMMEDGDTEEEMERGFTAWDKDHDGKLDFSELLLGLTGQGQEPSRDVSDAQEQPADLLPPRELYELARQGRVDRLKYVIDHSYSVDGSAQEGYCTPLHIALIQFETWNFGNHLNLRENRNFAEVARILIAEGADLFHACDGLTALHYATISRCMPAIKEIIKSFRSRFGEAKLDDILLDGTTARNPHAPGGGSILHYATNLHNWYIGLSKIITGHPGAGHVNRNMHEQGILTREMLRENDRKHFYDSFAELGIKISPDILRSNRTTYDRTDLGRLLSKWNSKFVKKLLNAGISHQVLLLLEEGARADQKNLKGMLPADRAVQNGFFEVAELLLGYHSSSLDSPAYLAAAATRDGEQLLNFSTWNKRMRGELPPSPLRGTTSRTAGRRKDSAICEVAEGGRSGGWRRGCLPEVEIDFCDISSIDVSDPAFEEVLRHHSLMHRPLRITGVWRDEDEESLRKIWSKEGLRAASGELGKFKVFRQKGGRKESVGMEMSDYLDFMESHDPALDRAPDWLVEFGLQPGHPLVDSHDKVGGGRSRRERGGARRAAGRKVG</sequence>
<feature type="compositionally biased region" description="Basic and acidic residues" evidence="2">
    <location>
        <begin position="119"/>
        <end position="134"/>
    </location>
</feature>
<dbReference type="AlphaFoldDB" id="L1J4H1"/>
<dbReference type="SUPFAM" id="SSF48403">
    <property type="entry name" value="Ankyrin repeat"/>
    <property type="match status" value="1"/>
</dbReference>
<dbReference type="EnsemblProtists" id="EKX43396">
    <property type="protein sequence ID" value="EKX43396"/>
    <property type="gene ID" value="GUITHDRAFT_140454"/>
</dbReference>
<dbReference type="GO" id="GO:0005509">
    <property type="term" value="F:calcium ion binding"/>
    <property type="evidence" value="ECO:0007669"/>
    <property type="project" value="InterPro"/>
</dbReference>
<evidence type="ECO:0000259" key="4">
    <source>
        <dbReference type="PROSITE" id="PS50222"/>
    </source>
</evidence>
<dbReference type="PANTHER" id="PTHR10827:SF86">
    <property type="entry name" value="EF-HAND DOMAIN-CONTAINING PROTEIN"/>
    <property type="match status" value="1"/>
</dbReference>
<dbReference type="InterPro" id="IPR002110">
    <property type="entry name" value="Ankyrin_rpt"/>
</dbReference>
<feature type="region of interest" description="Disordered" evidence="2">
    <location>
        <begin position="685"/>
        <end position="716"/>
    </location>
</feature>
<protein>
    <recommendedName>
        <fullName evidence="4">EF-hand domain-containing protein</fullName>
    </recommendedName>
</protein>
<keyword evidence="1" id="KW-0106">Calcium</keyword>
<evidence type="ECO:0000313" key="5">
    <source>
        <dbReference type="EMBL" id="EKX43396.1"/>
    </source>
</evidence>
<dbReference type="RefSeq" id="XP_005830376.1">
    <property type="nucleotide sequence ID" value="XM_005830319.1"/>
</dbReference>
<proteinExistence type="predicted"/>
<evidence type="ECO:0000256" key="3">
    <source>
        <dbReference type="SAM" id="SignalP"/>
    </source>
</evidence>
<dbReference type="Pfam" id="PF13202">
    <property type="entry name" value="EF-hand_5"/>
    <property type="match status" value="3"/>
</dbReference>
<dbReference type="GO" id="GO:0005783">
    <property type="term" value="C:endoplasmic reticulum"/>
    <property type="evidence" value="ECO:0007669"/>
    <property type="project" value="TreeGrafter"/>
</dbReference>
<feature type="domain" description="EF-hand" evidence="4">
    <location>
        <begin position="72"/>
        <end position="107"/>
    </location>
</feature>
<dbReference type="Gene3D" id="1.25.40.20">
    <property type="entry name" value="Ankyrin repeat-containing domain"/>
    <property type="match status" value="1"/>
</dbReference>
<reference evidence="5 7" key="1">
    <citation type="journal article" date="2012" name="Nature">
        <title>Algal genomes reveal evolutionary mosaicism and the fate of nucleomorphs.</title>
        <authorList>
            <consortium name="DOE Joint Genome Institute"/>
            <person name="Curtis B.A."/>
            <person name="Tanifuji G."/>
            <person name="Burki F."/>
            <person name="Gruber A."/>
            <person name="Irimia M."/>
            <person name="Maruyama S."/>
            <person name="Arias M.C."/>
            <person name="Ball S.G."/>
            <person name="Gile G.H."/>
            <person name="Hirakawa Y."/>
            <person name="Hopkins J.F."/>
            <person name="Kuo A."/>
            <person name="Rensing S.A."/>
            <person name="Schmutz J."/>
            <person name="Symeonidi A."/>
            <person name="Elias M."/>
            <person name="Eveleigh R.J."/>
            <person name="Herman E.K."/>
            <person name="Klute M.J."/>
            <person name="Nakayama T."/>
            <person name="Obornik M."/>
            <person name="Reyes-Prieto A."/>
            <person name="Armbrust E.V."/>
            <person name="Aves S.J."/>
            <person name="Beiko R.G."/>
            <person name="Coutinho P."/>
            <person name="Dacks J.B."/>
            <person name="Durnford D.G."/>
            <person name="Fast N.M."/>
            <person name="Green B.R."/>
            <person name="Grisdale C.J."/>
            <person name="Hempel F."/>
            <person name="Henrissat B."/>
            <person name="Hoppner M.P."/>
            <person name="Ishida K."/>
            <person name="Kim E."/>
            <person name="Koreny L."/>
            <person name="Kroth P.G."/>
            <person name="Liu Y."/>
            <person name="Malik S.B."/>
            <person name="Maier U.G."/>
            <person name="McRose D."/>
            <person name="Mock T."/>
            <person name="Neilson J.A."/>
            <person name="Onodera N.T."/>
            <person name="Poole A.M."/>
            <person name="Pritham E.J."/>
            <person name="Richards T.A."/>
            <person name="Rocap G."/>
            <person name="Roy S.W."/>
            <person name="Sarai C."/>
            <person name="Schaack S."/>
            <person name="Shirato S."/>
            <person name="Slamovits C.H."/>
            <person name="Spencer D.F."/>
            <person name="Suzuki S."/>
            <person name="Worden A.Z."/>
            <person name="Zauner S."/>
            <person name="Barry K."/>
            <person name="Bell C."/>
            <person name="Bharti A.K."/>
            <person name="Crow J.A."/>
            <person name="Grimwood J."/>
            <person name="Kramer R."/>
            <person name="Lindquist E."/>
            <person name="Lucas S."/>
            <person name="Salamov A."/>
            <person name="McFadden G.I."/>
            <person name="Lane C.E."/>
            <person name="Keeling P.J."/>
            <person name="Gray M.W."/>
            <person name="Grigoriev I.V."/>
            <person name="Archibald J.M."/>
        </authorList>
    </citation>
    <scope>NUCLEOTIDE SEQUENCE</scope>
    <source>
        <strain evidence="5 7">CCMP2712</strain>
    </source>
</reference>
<feature type="signal peptide" evidence="3">
    <location>
        <begin position="1"/>
        <end position="26"/>
    </location>
</feature>
<feature type="region of interest" description="Disordered" evidence="2">
    <location>
        <begin position="201"/>
        <end position="221"/>
    </location>
</feature>
<dbReference type="PROSITE" id="PS50222">
    <property type="entry name" value="EF_HAND_2"/>
    <property type="match status" value="3"/>
</dbReference>
<keyword evidence="3" id="KW-0732">Signal</keyword>
<keyword evidence="7" id="KW-1185">Reference proteome</keyword>
<dbReference type="InterPro" id="IPR002048">
    <property type="entry name" value="EF_hand_dom"/>
</dbReference>
<organism evidence="5">
    <name type="scientific">Guillardia theta (strain CCMP2712)</name>
    <name type="common">Cryptophyte</name>
    <dbReference type="NCBI Taxonomy" id="905079"/>
    <lineage>
        <taxon>Eukaryota</taxon>
        <taxon>Cryptophyceae</taxon>
        <taxon>Pyrenomonadales</taxon>
        <taxon>Geminigeraceae</taxon>
        <taxon>Guillardia</taxon>
    </lineage>
</organism>
<dbReference type="KEGG" id="gtt:GUITHDRAFT_140454"/>
<evidence type="ECO:0000313" key="7">
    <source>
        <dbReference type="Proteomes" id="UP000011087"/>
    </source>
</evidence>
<accession>L1J4H1</accession>
<dbReference type="SMART" id="SM00248">
    <property type="entry name" value="ANK"/>
    <property type="match status" value="3"/>
</dbReference>
<dbReference type="PANTHER" id="PTHR10827">
    <property type="entry name" value="RETICULOCALBIN"/>
    <property type="match status" value="1"/>
</dbReference>
<dbReference type="Proteomes" id="UP000011087">
    <property type="component" value="Unassembled WGS sequence"/>
</dbReference>
<evidence type="ECO:0000256" key="1">
    <source>
        <dbReference type="ARBA" id="ARBA00022837"/>
    </source>
</evidence>
<evidence type="ECO:0000313" key="6">
    <source>
        <dbReference type="EnsemblProtists" id="EKX43396"/>
    </source>
</evidence>
<dbReference type="InterPro" id="IPR018247">
    <property type="entry name" value="EF_Hand_1_Ca_BS"/>
</dbReference>
<dbReference type="HOGENOM" id="CLU_386103_0_0_1"/>
<dbReference type="PROSITE" id="PS00018">
    <property type="entry name" value="EF_HAND_1"/>
    <property type="match status" value="3"/>
</dbReference>
<dbReference type="CDD" id="cd00051">
    <property type="entry name" value="EFh"/>
    <property type="match status" value="1"/>
</dbReference>